<gene>
    <name evidence="1" type="ORF">IV417_14685</name>
</gene>
<dbReference type="RefSeq" id="WP_327794858.1">
    <property type="nucleotide sequence ID" value="NZ_JADQAZ010000003.1"/>
</dbReference>
<evidence type="ECO:0000313" key="1">
    <source>
        <dbReference type="EMBL" id="MBT0958634.1"/>
    </source>
</evidence>
<reference evidence="1 2" key="1">
    <citation type="journal article" date="2021" name="Arch. Microbiol.">
        <title>Harenicola maris gen. nov., sp. nov. isolated from the Sea of Japan shallow sediments.</title>
        <authorList>
            <person name="Romanenko L.A."/>
            <person name="Kurilenko V.V."/>
            <person name="Chernysheva N.Y."/>
            <person name="Tekutyeva L.A."/>
            <person name="Velansky P.V."/>
            <person name="Svetashev V.I."/>
            <person name="Isaeva M.P."/>
        </authorList>
    </citation>
    <scope>NUCLEOTIDE SEQUENCE [LARGE SCALE GENOMIC DNA]</scope>
    <source>
        <strain evidence="1 2">KMM 3653</strain>
    </source>
</reference>
<comment type="caution">
    <text evidence="1">The sequence shown here is derived from an EMBL/GenBank/DDBJ whole genome shotgun (WGS) entry which is preliminary data.</text>
</comment>
<name>A0AAP2G9Q7_9RHOB</name>
<proteinExistence type="predicted"/>
<accession>A0AAP2G9Q7</accession>
<evidence type="ECO:0008006" key="3">
    <source>
        <dbReference type="Google" id="ProtNLM"/>
    </source>
</evidence>
<organism evidence="1 2">
    <name type="scientific">Harenicola maris</name>
    <dbReference type="NCBI Taxonomy" id="2841044"/>
    <lineage>
        <taxon>Bacteria</taxon>
        <taxon>Pseudomonadati</taxon>
        <taxon>Pseudomonadota</taxon>
        <taxon>Alphaproteobacteria</taxon>
        <taxon>Rhodobacterales</taxon>
        <taxon>Paracoccaceae</taxon>
        <taxon>Harenicola</taxon>
    </lineage>
</organism>
<sequence length="142" mass="16807">MSNPKPDWMAYITWQNVHRYRDLVEDRSVLTNFNGFYAFGLDKHGLQKGRVLYIGECQRAGGFRSRFGDYLKADPTKPGTRHKGALFLQDFRLSNSDVVWVRFCNFETDKVTRRDLEAAMMQYYLPWFNTRDMNRDTPFDTV</sequence>
<protein>
    <recommendedName>
        <fullName evidence="3">GIY-YIG domain-containing protein</fullName>
    </recommendedName>
</protein>
<evidence type="ECO:0000313" key="2">
    <source>
        <dbReference type="Proteomes" id="UP001315686"/>
    </source>
</evidence>
<dbReference type="EMBL" id="JADQAZ010000003">
    <property type="protein sequence ID" value="MBT0958634.1"/>
    <property type="molecule type" value="Genomic_DNA"/>
</dbReference>
<dbReference type="AlphaFoldDB" id="A0AAP2G9Q7"/>
<dbReference type="Proteomes" id="UP001315686">
    <property type="component" value="Unassembled WGS sequence"/>
</dbReference>
<keyword evidence="2" id="KW-1185">Reference proteome</keyword>